<comment type="caution">
    <text evidence="9">The sequence shown here is derived from an EMBL/GenBank/DDBJ whole genome shotgun (WGS) entry which is preliminary data.</text>
</comment>
<dbReference type="InterPro" id="IPR007267">
    <property type="entry name" value="GtrA_DPMS_TM"/>
</dbReference>
<evidence type="ECO:0000259" key="8">
    <source>
        <dbReference type="Pfam" id="PF04138"/>
    </source>
</evidence>
<gene>
    <name evidence="9" type="ORF">AB0I48_32555</name>
</gene>
<dbReference type="Pfam" id="PF04138">
    <property type="entry name" value="GtrA_DPMS_TM"/>
    <property type="match status" value="1"/>
</dbReference>
<dbReference type="InterPro" id="IPR051401">
    <property type="entry name" value="GtrA_CellWall_Glycosyl"/>
</dbReference>
<keyword evidence="10" id="KW-1185">Reference proteome</keyword>
<feature type="transmembrane region" description="Helical" evidence="7">
    <location>
        <begin position="106"/>
        <end position="125"/>
    </location>
</feature>
<feature type="transmembrane region" description="Helical" evidence="7">
    <location>
        <begin position="46"/>
        <end position="67"/>
    </location>
</feature>
<dbReference type="EMBL" id="JBFAKC010000020">
    <property type="protein sequence ID" value="MEV0712301.1"/>
    <property type="molecule type" value="Genomic_DNA"/>
</dbReference>
<feature type="region of interest" description="Disordered" evidence="6">
    <location>
        <begin position="1"/>
        <end position="35"/>
    </location>
</feature>
<evidence type="ECO:0000256" key="7">
    <source>
        <dbReference type="SAM" id="Phobius"/>
    </source>
</evidence>
<name>A0ABV3G3P6_9NOCA</name>
<dbReference type="PANTHER" id="PTHR38459">
    <property type="entry name" value="PROPHAGE BACTOPRENOL-LINKED GLUCOSE TRANSLOCASE HOMOLOG"/>
    <property type="match status" value="1"/>
</dbReference>
<organism evidence="9 10">
    <name type="scientific">Nocardia aurea</name>
    <dbReference type="NCBI Taxonomy" id="2144174"/>
    <lineage>
        <taxon>Bacteria</taxon>
        <taxon>Bacillati</taxon>
        <taxon>Actinomycetota</taxon>
        <taxon>Actinomycetes</taxon>
        <taxon>Mycobacteriales</taxon>
        <taxon>Nocardiaceae</taxon>
        <taxon>Nocardia</taxon>
    </lineage>
</organism>
<evidence type="ECO:0000256" key="2">
    <source>
        <dbReference type="ARBA" id="ARBA00009399"/>
    </source>
</evidence>
<dbReference type="RefSeq" id="WP_109522841.1">
    <property type="nucleotide sequence ID" value="NZ_JBEXKW010000071.1"/>
</dbReference>
<protein>
    <submittedName>
        <fullName evidence="9">GtrA family protein</fullName>
    </submittedName>
</protein>
<proteinExistence type="inferred from homology"/>
<evidence type="ECO:0000256" key="4">
    <source>
        <dbReference type="ARBA" id="ARBA00022989"/>
    </source>
</evidence>
<evidence type="ECO:0000313" key="10">
    <source>
        <dbReference type="Proteomes" id="UP001551695"/>
    </source>
</evidence>
<accession>A0ABV3G3P6</accession>
<evidence type="ECO:0000313" key="9">
    <source>
        <dbReference type="EMBL" id="MEV0712301.1"/>
    </source>
</evidence>
<sequence>MTEPPLVDEPAGVVDASREGGGEDGQHAEDAPDSGAAPGGGLVTQVFRFAVTGGLSAIVDFGLYLFLLKVVGLPTSAAKSISFVAGTTTAYLLNRRWTFQAPPSRARFLAVVALYATTFAVQVGINQLLVNVLGEGGVQLTAAFVVAQGTATVINFVVQRLVIFKLR</sequence>
<feature type="compositionally biased region" description="Basic and acidic residues" evidence="6">
    <location>
        <begin position="16"/>
        <end position="30"/>
    </location>
</feature>
<dbReference type="PANTHER" id="PTHR38459:SF6">
    <property type="entry name" value="ARABINOGALACTAN BIOSYNTHESIS RECRUITING PROTEIN RV3789"/>
    <property type="match status" value="1"/>
</dbReference>
<comment type="similarity">
    <text evidence="2">Belongs to the GtrA family.</text>
</comment>
<dbReference type="Proteomes" id="UP001551695">
    <property type="component" value="Unassembled WGS sequence"/>
</dbReference>
<evidence type="ECO:0000256" key="6">
    <source>
        <dbReference type="SAM" id="MobiDB-lite"/>
    </source>
</evidence>
<keyword evidence="4 7" id="KW-1133">Transmembrane helix</keyword>
<evidence type="ECO:0000256" key="5">
    <source>
        <dbReference type="ARBA" id="ARBA00023136"/>
    </source>
</evidence>
<comment type="subcellular location">
    <subcellularLocation>
        <location evidence="1">Membrane</location>
        <topology evidence="1">Multi-pass membrane protein</topology>
    </subcellularLocation>
</comment>
<evidence type="ECO:0000256" key="3">
    <source>
        <dbReference type="ARBA" id="ARBA00022692"/>
    </source>
</evidence>
<feature type="transmembrane region" description="Helical" evidence="7">
    <location>
        <begin position="137"/>
        <end position="158"/>
    </location>
</feature>
<reference evidence="9 10" key="1">
    <citation type="submission" date="2024-06" db="EMBL/GenBank/DDBJ databases">
        <title>The Natural Products Discovery Center: Release of the First 8490 Sequenced Strains for Exploring Actinobacteria Biosynthetic Diversity.</title>
        <authorList>
            <person name="Kalkreuter E."/>
            <person name="Kautsar S.A."/>
            <person name="Yang D."/>
            <person name="Bader C.D."/>
            <person name="Teijaro C.N."/>
            <person name="Fluegel L."/>
            <person name="Davis C.M."/>
            <person name="Simpson J.R."/>
            <person name="Lauterbach L."/>
            <person name="Steele A.D."/>
            <person name="Gui C."/>
            <person name="Meng S."/>
            <person name="Li G."/>
            <person name="Viehrig K."/>
            <person name="Ye F."/>
            <person name="Su P."/>
            <person name="Kiefer A.F."/>
            <person name="Nichols A."/>
            <person name="Cepeda A.J."/>
            <person name="Yan W."/>
            <person name="Fan B."/>
            <person name="Jiang Y."/>
            <person name="Adhikari A."/>
            <person name="Zheng C.-J."/>
            <person name="Schuster L."/>
            <person name="Cowan T.M."/>
            <person name="Smanski M.J."/>
            <person name="Chevrette M.G."/>
            <person name="De Carvalho L.P.S."/>
            <person name="Shen B."/>
        </authorList>
    </citation>
    <scope>NUCLEOTIDE SEQUENCE [LARGE SCALE GENOMIC DNA]</scope>
    <source>
        <strain evidence="9 10">NPDC050403</strain>
    </source>
</reference>
<keyword evidence="5 7" id="KW-0472">Membrane</keyword>
<feature type="domain" description="GtrA/DPMS transmembrane" evidence="8">
    <location>
        <begin position="48"/>
        <end position="164"/>
    </location>
</feature>
<evidence type="ECO:0000256" key="1">
    <source>
        <dbReference type="ARBA" id="ARBA00004141"/>
    </source>
</evidence>
<keyword evidence="3 7" id="KW-0812">Transmembrane</keyword>